<accession>A0ABY5HZ92</accession>
<evidence type="ECO:0000313" key="3">
    <source>
        <dbReference type="Proteomes" id="UP001060112"/>
    </source>
</evidence>
<feature type="transmembrane region" description="Helical" evidence="1">
    <location>
        <begin position="80"/>
        <end position="101"/>
    </location>
</feature>
<feature type="transmembrane region" description="Helical" evidence="1">
    <location>
        <begin position="113"/>
        <end position="136"/>
    </location>
</feature>
<keyword evidence="3" id="KW-1185">Reference proteome</keyword>
<keyword evidence="1" id="KW-0472">Membrane</keyword>
<dbReference type="EMBL" id="CP101620">
    <property type="protein sequence ID" value="UTY38035.1"/>
    <property type="molecule type" value="Genomic_DNA"/>
</dbReference>
<name>A0ABY5HZ92_9FIRM</name>
<gene>
    <name evidence="2" type="ORF">NMU03_10035</name>
</gene>
<reference evidence="2" key="1">
    <citation type="submission" date="2022-07" db="EMBL/GenBank/DDBJ databases">
        <title>Faecal culturing of patients with breast cancer.</title>
        <authorList>
            <person name="Teng N.M.Y."/>
            <person name="Kiu R."/>
            <person name="Evans R."/>
            <person name="Baker D.J."/>
            <person name="Zenner C."/>
            <person name="Robinson S.D."/>
            <person name="Hall L.J."/>
        </authorList>
    </citation>
    <scope>NUCLEOTIDE SEQUENCE</scope>
    <source>
        <strain evidence="2">LH1062</strain>
    </source>
</reference>
<evidence type="ECO:0000256" key="1">
    <source>
        <dbReference type="SAM" id="Phobius"/>
    </source>
</evidence>
<keyword evidence="1" id="KW-1133">Transmembrane helix</keyword>
<proteinExistence type="predicted"/>
<feature type="transmembrane region" description="Helical" evidence="1">
    <location>
        <begin position="143"/>
        <end position="161"/>
    </location>
</feature>
<sequence length="165" mass="19660">MIRKWFSLLDQRVVLLLILMLIASPVLCGKNTYTICLIYSHYLAVYMNNVFLLVVYQWISRFNRLLSPILIRVSEQKAYITAYLFLILVSLIYTLTIYISYRFFFGAIPRNDLFITVIFMITNLIITFIEITIIYLQIGHKKNFIYLALPIFINFLFHLIYTKLF</sequence>
<dbReference type="RefSeq" id="WP_290138082.1">
    <property type="nucleotide sequence ID" value="NZ_CP101620.1"/>
</dbReference>
<organism evidence="2 3">
    <name type="scientific">Allocoprobacillus halotolerans</name>
    <dbReference type="NCBI Taxonomy" id="2944914"/>
    <lineage>
        <taxon>Bacteria</taxon>
        <taxon>Bacillati</taxon>
        <taxon>Bacillota</taxon>
        <taxon>Erysipelotrichia</taxon>
        <taxon>Erysipelotrichales</taxon>
        <taxon>Erysipelotrichaceae</taxon>
        <taxon>Allocoprobacillus</taxon>
    </lineage>
</organism>
<evidence type="ECO:0000313" key="2">
    <source>
        <dbReference type="EMBL" id="UTY38035.1"/>
    </source>
</evidence>
<keyword evidence="1" id="KW-0812">Transmembrane</keyword>
<feature type="transmembrane region" description="Helical" evidence="1">
    <location>
        <begin position="38"/>
        <end position="59"/>
    </location>
</feature>
<protein>
    <submittedName>
        <fullName evidence="2">Uncharacterized protein</fullName>
    </submittedName>
</protein>
<dbReference type="Proteomes" id="UP001060112">
    <property type="component" value="Chromosome"/>
</dbReference>